<evidence type="ECO:0000313" key="2">
    <source>
        <dbReference type="EMBL" id="MCC3297524.1"/>
    </source>
</evidence>
<gene>
    <name evidence="2" type="ORF">LJ757_06850</name>
</gene>
<comment type="caution">
    <text evidence="2">The sequence shown here is derived from an EMBL/GenBank/DDBJ whole genome shotgun (WGS) entry which is preliminary data.</text>
</comment>
<sequence length="562" mass="58900">MRTLYTNGIVFTATGPHAAGLHNEADAVEPPTVEAFVVENGRFLFAGDTAPAAQAAGDGATTVDLGGAFVLPGIIDAHTHLLMTGQALGKVQLRDAETLADLQERLRQAVRDNPALPRVLGSGWLHSALGGAEPTRDLLDAAVPDRPVYLDSNDLHSVWVNSAALAELGIDGSTPDPLGGRIGRGSSGTADGMLYETAAVQIVWPALANAARDEDRDAWLEAAFAHYAAAGVTGAVDMAVGDDDVAAFTRALVRHGGTLPLRVKGHWLIHRRDSTEENLAQVARAQELAAELAANGTAAWLQLCGIKVIVDGVIDSCTAAMKEPYADGSTSGPIWDREALFPVVAAADAAGLQVALHAIGDEASDIALDALEHAVRVNGPADTRRHRIEHLETVTEANVQRLADLGVVASVQPVHADPAIQDNWRAMLGDDRTERAYPWTEFSEAGAVLAISTDAPTAPYQALPNLYVAATRKSAMDPELVANLPRYAMDLADALCHATRDAAYSCRAEASLGQIRPGHMADFTVLAADPLAGPAEDLLANSVLLTVTGGRTVFSAAADTLS</sequence>
<dbReference type="RefSeq" id="WP_227895411.1">
    <property type="nucleotide sequence ID" value="NZ_CP099466.1"/>
</dbReference>
<feature type="domain" description="Amidohydrolase 3" evidence="1">
    <location>
        <begin position="62"/>
        <end position="554"/>
    </location>
</feature>
<dbReference type="PANTHER" id="PTHR22642:SF20">
    <property type="entry name" value="AMIDOHYDROLASE 3 DOMAIN-CONTAINING PROTEIN"/>
    <property type="match status" value="1"/>
</dbReference>
<dbReference type="SUPFAM" id="SSF51556">
    <property type="entry name" value="Metallo-dependent hydrolases"/>
    <property type="match status" value="1"/>
</dbReference>
<dbReference type="Gene3D" id="3.20.20.140">
    <property type="entry name" value="Metal-dependent hydrolases"/>
    <property type="match status" value="1"/>
</dbReference>
<dbReference type="CDD" id="cd01300">
    <property type="entry name" value="YtcJ_like"/>
    <property type="match status" value="1"/>
</dbReference>
<proteinExistence type="predicted"/>
<dbReference type="Gene3D" id="3.10.310.70">
    <property type="match status" value="1"/>
</dbReference>
<organism evidence="2 3">
    <name type="scientific">Arthrobacter caoxuetaonis</name>
    <dbReference type="NCBI Taxonomy" id="2886935"/>
    <lineage>
        <taxon>Bacteria</taxon>
        <taxon>Bacillati</taxon>
        <taxon>Actinomycetota</taxon>
        <taxon>Actinomycetes</taxon>
        <taxon>Micrococcales</taxon>
        <taxon>Micrococcaceae</taxon>
        <taxon>Arthrobacter</taxon>
    </lineage>
</organism>
<dbReference type="AlphaFoldDB" id="A0A9X1SED6"/>
<dbReference type="SUPFAM" id="SSF51338">
    <property type="entry name" value="Composite domain of metallo-dependent hydrolases"/>
    <property type="match status" value="1"/>
</dbReference>
<dbReference type="InterPro" id="IPR033932">
    <property type="entry name" value="YtcJ-like"/>
</dbReference>
<evidence type="ECO:0000259" key="1">
    <source>
        <dbReference type="Pfam" id="PF07969"/>
    </source>
</evidence>
<reference evidence="2" key="1">
    <citation type="submission" date="2021-10" db="EMBL/GenBank/DDBJ databases">
        <title>Novel species in genus Arthrobacter.</title>
        <authorList>
            <person name="Liu Y."/>
        </authorList>
    </citation>
    <scope>NUCLEOTIDE SEQUENCE</scope>
    <source>
        <strain evidence="2">Zg-Y453</strain>
    </source>
</reference>
<dbReference type="InterPro" id="IPR032466">
    <property type="entry name" value="Metal_Hydrolase"/>
</dbReference>
<dbReference type="Pfam" id="PF07969">
    <property type="entry name" value="Amidohydro_3"/>
    <property type="match status" value="1"/>
</dbReference>
<accession>A0A9X1SED6</accession>
<dbReference type="PANTHER" id="PTHR22642">
    <property type="entry name" value="IMIDAZOLONEPROPIONASE"/>
    <property type="match status" value="1"/>
</dbReference>
<dbReference type="InterPro" id="IPR013108">
    <property type="entry name" value="Amidohydro_3"/>
</dbReference>
<name>A0A9X1SED6_9MICC</name>
<protein>
    <submittedName>
        <fullName evidence="2">Amidohydrolase</fullName>
    </submittedName>
</protein>
<dbReference type="GO" id="GO:0016810">
    <property type="term" value="F:hydrolase activity, acting on carbon-nitrogen (but not peptide) bonds"/>
    <property type="evidence" value="ECO:0007669"/>
    <property type="project" value="InterPro"/>
</dbReference>
<dbReference type="Gene3D" id="2.30.40.10">
    <property type="entry name" value="Urease, subunit C, domain 1"/>
    <property type="match status" value="1"/>
</dbReference>
<keyword evidence="3" id="KW-1185">Reference proteome</keyword>
<dbReference type="InterPro" id="IPR011059">
    <property type="entry name" value="Metal-dep_hydrolase_composite"/>
</dbReference>
<evidence type="ECO:0000313" key="3">
    <source>
        <dbReference type="Proteomes" id="UP001139158"/>
    </source>
</evidence>
<dbReference type="EMBL" id="JAJFZV010000005">
    <property type="protein sequence ID" value="MCC3297524.1"/>
    <property type="molecule type" value="Genomic_DNA"/>
</dbReference>
<dbReference type="Proteomes" id="UP001139158">
    <property type="component" value="Unassembled WGS sequence"/>
</dbReference>